<dbReference type="InterPro" id="IPR003737">
    <property type="entry name" value="GlcNAc_PI_deacetylase-related"/>
</dbReference>
<accession>A0ABV6MN13</accession>
<dbReference type="Pfam" id="PF02585">
    <property type="entry name" value="PIG-L"/>
    <property type="match status" value="1"/>
</dbReference>
<keyword evidence="2" id="KW-0378">Hydrolase</keyword>
<name>A0ABV6MN13_9PSEU</name>
<dbReference type="Proteomes" id="UP001589810">
    <property type="component" value="Unassembled WGS sequence"/>
</dbReference>
<reference evidence="2 3" key="1">
    <citation type="submission" date="2024-09" db="EMBL/GenBank/DDBJ databases">
        <authorList>
            <person name="Sun Q."/>
            <person name="Mori K."/>
        </authorList>
    </citation>
    <scope>NUCLEOTIDE SEQUENCE [LARGE SCALE GENOMIC DNA]</scope>
    <source>
        <strain evidence="2 3">TBRC 1432</strain>
    </source>
</reference>
<dbReference type="GO" id="GO:0016787">
    <property type="term" value="F:hydrolase activity"/>
    <property type="evidence" value="ECO:0007669"/>
    <property type="project" value="UniProtKB-KW"/>
</dbReference>
<protein>
    <submittedName>
        <fullName evidence="2">PIG-L deacetylase family protein</fullName>
        <ecNumber evidence="2">3.5.1.-</ecNumber>
    </submittedName>
</protein>
<dbReference type="InterPro" id="IPR024078">
    <property type="entry name" value="LmbE-like_dom_sf"/>
</dbReference>
<evidence type="ECO:0000313" key="2">
    <source>
        <dbReference type="EMBL" id="MFC0541582.1"/>
    </source>
</evidence>
<proteinExistence type="predicted"/>
<dbReference type="RefSeq" id="WP_273942390.1">
    <property type="nucleotide sequence ID" value="NZ_CP097263.1"/>
</dbReference>
<keyword evidence="3" id="KW-1185">Reference proteome</keyword>
<dbReference type="EMBL" id="JBHLUD010000002">
    <property type="protein sequence ID" value="MFC0541582.1"/>
    <property type="molecule type" value="Genomic_DNA"/>
</dbReference>
<dbReference type="SUPFAM" id="SSF102588">
    <property type="entry name" value="LmbE-like"/>
    <property type="match status" value="1"/>
</dbReference>
<dbReference type="EC" id="3.5.1.-" evidence="2"/>
<evidence type="ECO:0000313" key="3">
    <source>
        <dbReference type="Proteomes" id="UP001589810"/>
    </source>
</evidence>
<sequence>MRILAISPHLDDAVLSAGARLHDLAAAGHEVVVLTLFAGFPPPPYSPLALELHALWGLGEDPIGARRREDEAALAQLGATARHAGFLDAVYRPGRSRWQAADESADAAFRPKLALAIRDALAPAPDLVLTAAGIGGHIDHVLTRDTVLIECRDAAVPVELWQDLPYAGTTSAVPRLAPGVRLAAGRPVVASEPAWRAKTAAVRCYTSQLGMLWPEHPDIARPLAAHARAAGGVGRPAELFWSAHWVAAASYS</sequence>
<dbReference type="PANTHER" id="PTHR12993">
    <property type="entry name" value="N-ACETYLGLUCOSAMINYL-PHOSPHATIDYLINOSITOL DE-N-ACETYLASE-RELATED"/>
    <property type="match status" value="1"/>
</dbReference>
<evidence type="ECO:0000256" key="1">
    <source>
        <dbReference type="ARBA" id="ARBA00022833"/>
    </source>
</evidence>
<dbReference type="PANTHER" id="PTHR12993:SF29">
    <property type="entry name" value="BLR3841 PROTEIN"/>
    <property type="match status" value="1"/>
</dbReference>
<organism evidence="2 3">
    <name type="scientific">Kutzneria chonburiensis</name>
    <dbReference type="NCBI Taxonomy" id="1483604"/>
    <lineage>
        <taxon>Bacteria</taxon>
        <taxon>Bacillati</taxon>
        <taxon>Actinomycetota</taxon>
        <taxon>Actinomycetes</taxon>
        <taxon>Pseudonocardiales</taxon>
        <taxon>Pseudonocardiaceae</taxon>
        <taxon>Kutzneria</taxon>
    </lineage>
</organism>
<keyword evidence="1" id="KW-0862">Zinc</keyword>
<comment type="caution">
    <text evidence="2">The sequence shown here is derived from an EMBL/GenBank/DDBJ whole genome shotgun (WGS) entry which is preliminary data.</text>
</comment>
<gene>
    <name evidence="2" type="ORF">ACFFH7_08825</name>
</gene>
<dbReference type="Gene3D" id="3.40.50.10320">
    <property type="entry name" value="LmbE-like"/>
    <property type="match status" value="1"/>
</dbReference>